<organism evidence="1 2">
    <name type="scientific">Helicobacter mastomyrinus</name>
    <dbReference type="NCBI Taxonomy" id="287948"/>
    <lineage>
        <taxon>Bacteria</taxon>
        <taxon>Pseudomonadati</taxon>
        <taxon>Campylobacterota</taxon>
        <taxon>Epsilonproteobacteria</taxon>
        <taxon>Campylobacterales</taxon>
        <taxon>Helicobacteraceae</taxon>
        <taxon>Helicobacter</taxon>
    </lineage>
</organism>
<dbReference type="SUPFAM" id="SSF51430">
    <property type="entry name" value="NAD(P)-linked oxidoreductase"/>
    <property type="match status" value="1"/>
</dbReference>
<name>A0ABZ3F9Z9_9HELI</name>
<dbReference type="Gene3D" id="3.20.20.100">
    <property type="entry name" value="NADP-dependent oxidoreductase domain"/>
    <property type="match status" value="1"/>
</dbReference>
<evidence type="ECO:0008006" key="3">
    <source>
        <dbReference type="Google" id="ProtNLM"/>
    </source>
</evidence>
<evidence type="ECO:0000313" key="1">
    <source>
        <dbReference type="EMBL" id="XAM18874.1"/>
    </source>
</evidence>
<protein>
    <recommendedName>
        <fullName evidence="3">Aldo/keto reductase</fullName>
    </recommendedName>
</protein>
<gene>
    <name evidence="1" type="ORF">V3I05_04130</name>
</gene>
<accession>A0ABZ3F9Z9</accession>
<reference evidence="1 2" key="1">
    <citation type="submission" date="2024-02" db="EMBL/GenBank/DDBJ databases">
        <title>Genome and pathogenicity analysis of Helicobacter mastomyrinus isolated from mice.</title>
        <authorList>
            <person name="Zhu L."/>
        </authorList>
    </citation>
    <scope>NUCLEOTIDE SEQUENCE [LARGE SCALE GENOMIC DNA]</scope>
    <source>
        <strain evidence="1 2">Hm-17</strain>
    </source>
</reference>
<evidence type="ECO:0000313" key="2">
    <source>
        <dbReference type="Proteomes" id="UP001434737"/>
    </source>
</evidence>
<dbReference type="EMBL" id="CP145316">
    <property type="protein sequence ID" value="XAM18874.1"/>
    <property type="molecule type" value="Genomic_DNA"/>
</dbReference>
<sequence>MQTLTLNNNVRMPLLGLGTYTLTGSAGQKAMCEAIEVGYRLLHLHR</sequence>
<dbReference type="Proteomes" id="UP001434737">
    <property type="component" value="Chromosome"/>
</dbReference>
<dbReference type="RefSeq" id="WP_343354119.1">
    <property type="nucleotide sequence ID" value="NZ_CP145316.1"/>
</dbReference>
<proteinExistence type="predicted"/>
<dbReference type="InterPro" id="IPR036812">
    <property type="entry name" value="NAD(P)_OxRdtase_dom_sf"/>
</dbReference>
<keyword evidence="2" id="KW-1185">Reference proteome</keyword>